<dbReference type="InterPro" id="IPR018303">
    <property type="entry name" value="ATPase_P-typ_P_site"/>
</dbReference>
<evidence type="ECO:0000256" key="5">
    <source>
        <dbReference type="ARBA" id="ARBA00022692"/>
    </source>
</evidence>
<protein>
    <recommendedName>
        <fullName evidence="19">Phospholipid-transporting ATPase</fullName>
        <ecNumber evidence="19">7.6.2.1</ecNumber>
    </recommendedName>
</protein>
<dbReference type="NCBIfam" id="TIGR01494">
    <property type="entry name" value="ATPase_P-type"/>
    <property type="match status" value="1"/>
</dbReference>
<feature type="binding site" evidence="17">
    <location>
        <position position="928"/>
    </location>
    <ligand>
        <name>ATP</name>
        <dbReference type="ChEBI" id="CHEBI:30616"/>
    </ligand>
</feature>
<gene>
    <name evidence="23" type="primary">WBGene00278406</name>
</gene>
<comment type="similarity">
    <text evidence="4 19">Belongs to the cation transport ATPase (P-type) (TC 3.A.3) family. Type IV subfamily.</text>
</comment>
<feature type="binding site" evidence="17">
    <location>
        <position position="782"/>
    </location>
    <ligand>
        <name>ATP</name>
        <dbReference type="ChEBI" id="CHEBI:30616"/>
    </ligand>
</feature>
<dbReference type="GO" id="GO:0045332">
    <property type="term" value="P:phospholipid translocation"/>
    <property type="evidence" value="ECO:0000318"/>
    <property type="project" value="GO_Central"/>
</dbReference>
<keyword evidence="11 19" id="KW-1278">Translocase</keyword>
<feature type="compositionally biased region" description="Polar residues" evidence="20">
    <location>
        <begin position="7"/>
        <end position="21"/>
    </location>
</feature>
<dbReference type="FunFam" id="3.40.50.1000:FF:000130">
    <property type="entry name" value="Phospholipid-transporting ATPase"/>
    <property type="match status" value="1"/>
</dbReference>
<dbReference type="Pfam" id="PF16209">
    <property type="entry name" value="PhoLip_ATPase_N"/>
    <property type="match status" value="1"/>
</dbReference>
<evidence type="ECO:0000256" key="20">
    <source>
        <dbReference type="SAM" id="MobiDB-lite"/>
    </source>
</evidence>
<reference evidence="23" key="2">
    <citation type="submission" date="2022-06" db="UniProtKB">
        <authorList>
            <consortium name="EnsemblMetazoa"/>
        </authorList>
    </citation>
    <scope>IDENTIFICATION</scope>
    <source>
        <strain evidence="23">PS312</strain>
    </source>
</reference>
<feature type="active site" description="4-aspartylphosphate intermediate" evidence="16">
    <location>
        <position position="497"/>
    </location>
</feature>
<comment type="catalytic activity">
    <reaction evidence="14 19">
        <text>ATP + H2O + phospholipidSide 1 = ADP + phosphate + phospholipidSide 2.</text>
        <dbReference type="EC" id="7.6.2.1"/>
    </reaction>
</comment>
<feature type="transmembrane region" description="Helical" evidence="19">
    <location>
        <begin position="1244"/>
        <end position="1267"/>
    </location>
</feature>
<keyword evidence="10 18" id="KW-0460">Magnesium</keyword>
<keyword evidence="24" id="KW-1185">Reference proteome</keyword>
<evidence type="ECO:0000259" key="21">
    <source>
        <dbReference type="Pfam" id="PF16209"/>
    </source>
</evidence>
<dbReference type="Pfam" id="PF16212">
    <property type="entry name" value="PhoLip_ATPase_C"/>
    <property type="match status" value="1"/>
</dbReference>
<feature type="transmembrane region" description="Helical" evidence="19">
    <location>
        <begin position="1287"/>
        <end position="1307"/>
    </location>
</feature>
<comment type="subcellular location">
    <subcellularLocation>
        <location evidence="2">Endomembrane system</location>
        <topology evidence="2">Multi-pass membrane protein</topology>
    </subcellularLocation>
    <subcellularLocation>
        <location evidence="3">Endoplasmic reticulum membrane</location>
    </subcellularLocation>
    <subcellularLocation>
        <location evidence="19">Membrane</location>
        <topology evidence="19">Multi-pass membrane protein</topology>
    </subcellularLocation>
</comment>
<evidence type="ECO:0000256" key="8">
    <source>
        <dbReference type="ARBA" id="ARBA00022824"/>
    </source>
</evidence>
<feature type="binding site" evidence="17">
    <location>
        <position position="929"/>
    </location>
    <ligand>
        <name>ATP</name>
        <dbReference type="ChEBI" id="CHEBI:30616"/>
    </ligand>
</feature>
<feature type="compositionally biased region" description="Basic and acidic residues" evidence="20">
    <location>
        <begin position="660"/>
        <end position="682"/>
    </location>
</feature>
<evidence type="ECO:0000256" key="14">
    <source>
        <dbReference type="ARBA" id="ARBA00034036"/>
    </source>
</evidence>
<dbReference type="GO" id="GO:0005886">
    <property type="term" value="C:plasma membrane"/>
    <property type="evidence" value="ECO:0000318"/>
    <property type="project" value="GO_Central"/>
</dbReference>
<dbReference type="InterPro" id="IPR001757">
    <property type="entry name" value="P_typ_ATPase"/>
</dbReference>
<feature type="binding site" evidence="17">
    <location>
        <position position="498"/>
    </location>
    <ligand>
        <name>ATP</name>
        <dbReference type="ChEBI" id="CHEBI:30616"/>
    </ligand>
</feature>
<evidence type="ECO:0000256" key="6">
    <source>
        <dbReference type="ARBA" id="ARBA00022723"/>
    </source>
</evidence>
<dbReference type="InterPro" id="IPR032631">
    <property type="entry name" value="P-type_ATPase_N"/>
</dbReference>
<dbReference type="GO" id="GO:0005524">
    <property type="term" value="F:ATP binding"/>
    <property type="evidence" value="ECO:0007669"/>
    <property type="project" value="UniProtKB-UniRule"/>
</dbReference>
<feature type="transmembrane region" description="Helical" evidence="19">
    <location>
        <begin position="130"/>
        <end position="148"/>
    </location>
</feature>
<evidence type="ECO:0000256" key="12">
    <source>
        <dbReference type="ARBA" id="ARBA00022989"/>
    </source>
</evidence>
<dbReference type="Gene3D" id="1.20.1110.10">
    <property type="entry name" value="Calcium-transporting ATPase, transmembrane domain"/>
    <property type="match status" value="1"/>
</dbReference>
<feature type="transmembrane region" description="Helical" evidence="19">
    <location>
        <begin position="1214"/>
        <end position="1237"/>
    </location>
</feature>
<dbReference type="InterPro" id="IPR008250">
    <property type="entry name" value="ATPase_P-typ_transduc_dom_A_sf"/>
</dbReference>
<feature type="domain" description="P-type ATPase C-terminal" evidence="22">
    <location>
        <begin position="1071"/>
        <end position="1317"/>
    </location>
</feature>
<dbReference type="InterPro" id="IPR023299">
    <property type="entry name" value="ATPase_P-typ_cyto_dom_N"/>
</dbReference>
<feature type="region of interest" description="Disordered" evidence="20">
    <location>
        <begin position="1"/>
        <end position="40"/>
    </location>
</feature>
<comment type="catalytic activity">
    <reaction evidence="15">
        <text>a beta-D-glucosyl-(1&lt;-&gt;1')-N-acylsphing-4-enine(out) + ATP + H2O = a beta-D-glucosyl-(1&lt;-&gt;1')-N-acylsphing-4-enine(in) + ADP + phosphate + H(+)</text>
        <dbReference type="Rhea" id="RHEA:66036"/>
        <dbReference type="ChEBI" id="CHEBI:15377"/>
        <dbReference type="ChEBI" id="CHEBI:15378"/>
        <dbReference type="ChEBI" id="CHEBI:22801"/>
        <dbReference type="ChEBI" id="CHEBI:30616"/>
        <dbReference type="ChEBI" id="CHEBI:43474"/>
        <dbReference type="ChEBI" id="CHEBI:456216"/>
    </reaction>
    <physiologicalReaction direction="left-to-right" evidence="15">
        <dbReference type="Rhea" id="RHEA:66037"/>
    </physiologicalReaction>
</comment>
<feature type="binding site" evidence="17">
    <location>
        <position position="1048"/>
    </location>
    <ligand>
        <name>ATP</name>
        <dbReference type="ChEBI" id="CHEBI:30616"/>
    </ligand>
</feature>
<dbReference type="GO" id="GO:0016887">
    <property type="term" value="F:ATP hydrolysis activity"/>
    <property type="evidence" value="ECO:0007669"/>
    <property type="project" value="InterPro"/>
</dbReference>
<feature type="binding site" evidence="17">
    <location>
        <position position="499"/>
    </location>
    <ligand>
        <name>ATP</name>
        <dbReference type="ChEBI" id="CHEBI:30616"/>
    </ligand>
</feature>
<organism evidence="23 24">
    <name type="scientific">Pristionchus pacificus</name>
    <name type="common">Parasitic nematode worm</name>
    <dbReference type="NCBI Taxonomy" id="54126"/>
    <lineage>
        <taxon>Eukaryota</taxon>
        <taxon>Metazoa</taxon>
        <taxon>Ecdysozoa</taxon>
        <taxon>Nematoda</taxon>
        <taxon>Chromadorea</taxon>
        <taxon>Rhabditida</taxon>
        <taxon>Rhabditina</taxon>
        <taxon>Diplogasteromorpha</taxon>
        <taxon>Diplogasteroidea</taxon>
        <taxon>Neodiplogasteridae</taxon>
        <taxon>Pristionchus</taxon>
    </lineage>
</organism>
<dbReference type="GO" id="GO:0000287">
    <property type="term" value="F:magnesium ion binding"/>
    <property type="evidence" value="ECO:0007669"/>
    <property type="project" value="UniProtKB-UniRule"/>
</dbReference>
<evidence type="ECO:0000256" key="11">
    <source>
        <dbReference type="ARBA" id="ARBA00022967"/>
    </source>
</evidence>
<dbReference type="InterPro" id="IPR032630">
    <property type="entry name" value="P_typ_ATPase_c"/>
</dbReference>
<dbReference type="OrthoDB" id="377733at2759"/>
<dbReference type="PANTHER" id="PTHR24092:SF218">
    <property type="entry name" value="PHOSPHOLIPID-TRANSPORTING ATPASE"/>
    <property type="match status" value="1"/>
</dbReference>
<feature type="binding site" evidence="17">
    <location>
        <position position="1049"/>
    </location>
    <ligand>
        <name>ATP</name>
        <dbReference type="ChEBI" id="CHEBI:30616"/>
    </ligand>
</feature>
<feature type="binding site" evidence="17">
    <location>
        <position position="1019"/>
    </location>
    <ligand>
        <name>ATP</name>
        <dbReference type="ChEBI" id="CHEBI:30616"/>
    </ligand>
</feature>
<sequence length="1340" mass="152796">MSPYQDKPSTSTHVSTLPSGTSGKGVKGHHRRTSSLWIPPSRPTFYNPGESIRQKAEDGGKALKKLVPPFMRRFMGEKRERGETRIVIPNNEKNPPARFDHPSRQYADNRISTTKYSILTFLPKNLFEQLHRAANIYFIFIVILNMIIEAFGRYISMLPIAFVLLVTAVKDAFEDYHRYKSDMKINHQTCRVWDSSQGRYRKMEWKNILVGDFVHLSHDEIIPADILLLKSSDKSGICYVETSNLDGESNLKQRQVARAMGKYHSLTCEMPYSPDEFKYRIMVEAPCTDVYKLDGHLESPDGFPPIARDLSILGKDNVLLRGCAVRNTDFVEGIVLYAGCETKAMLNNSGPRYKRSQLEKMTNCDIMWCVLILLALCTTGAILSGVWLASFESPLQVPFLTYPKNSTPPSTPSKPTDLTSTPNPAYEAFINFWSYIIVLQVMIPISLYVSIEIIKLGQVYFLSQDIQLYYEKVDKRIQCRALNIPEELGQIEFVMSDKTGTLTENEMIFRRCCVMGKDFGGQSIVPIDGKTRETRGRVGRHSKDRGLEILLATTIKAFDVSSPLYSFFVALSICNTVVVNAKPHEDTLDSFGDIIVEEKDEEERVEREEKEELERERQQGAYHNVQFSVKEEIEDEKNSSSPNDSGVHPDMIELSDMSGSDEKEKEKKKEEEKKEEKKEKKGILAAHSRHSLISLARLQRFKDVTQGPFRRIMDKRASTTTLPEIPPPVSFYDSESPDELALVEAAKEYGVRLMRRHFDEVTIHMRPSGQYIKYKILHILPFDADRKRMSVIVRETFNQSRLILFTKGADATVLPVLSQEWSESEDGTKTINKAQEHLSEYAREGLRTLCICRRYLDEDDYIKWKGMHEEAELDPHHKENLLRESYERMERELELIGVTAIEDKLQDGVPETIEHLRRAGIHVWVLTGDKIETAVNIAYSSKLFSQSMHLLNLSSTGVTVVSDLLDLHLARLNSVAEVTAEGSFGLVLNAASLEYCVVPENIDRFCELLKKCESVLCCRATPLQKASLVRLTKENLKAKVLAIGDGANDVSMIQGADVGVGLSGQEGMQAVMASDFALARFRFLSRLLLVHGHWCYHRLALVILYFFYKNAMFVLCIFWYQIFNGFSSQVPIDPIYLMVYNFLFTSLPSLLFGYLEQDGSSDVLLSNPVLYDHGIRGKKYRWYSFWLNMLDALWQSAAVYFVAHFTFIDAECDMWTFGILLCTQLLFVNSLHLAFLVQLWTIPMVVSIVGSIALFFFFALLYNLLVTPEWAVKDTPSLIAERAVIDVRFWLVVLLSSILALLPRFIFSVTRNSLFPSRLIMAKMEEKSRARLKSSTSQRP</sequence>
<dbReference type="FunFam" id="3.40.1110.10:FF:000009">
    <property type="entry name" value="Phospholipid-transporting ATPase"/>
    <property type="match status" value="1"/>
</dbReference>
<name>A0A8R1UT79_PRIPA</name>
<feature type="binding site" evidence="17">
    <location>
        <position position="927"/>
    </location>
    <ligand>
        <name>ATP</name>
        <dbReference type="ChEBI" id="CHEBI:30616"/>
    </ligand>
</feature>
<feature type="binding site" evidence="18">
    <location>
        <position position="497"/>
    </location>
    <ligand>
        <name>Mg(2+)</name>
        <dbReference type="ChEBI" id="CHEBI:18420"/>
    </ligand>
</feature>
<dbReference type="PRINTS" id="PR00119">
    <property type="entry name" value="CATATPASE"/>
</dbReference>
<dbReference type="GO" id="GO:0140326">
    <property type="term" value="F:ATPase-coupled intramembrane lipid transporter activity"/>
    <property type="evidence" value="ECO:0000318"/>
    <property type="project" value="GO_Central"/>
</dbReference>
<proteinExistence type="inferred from homology"/>
<dbReference type="InterPro" id="IPR023298">
    <property type="entry name" value="ATPase_P-typ_TM_dom_sf"/>
</dbReference>
<evidence type="ECO:0000256" key="3">
    <source>
        <dbReference type="ARBA" id="ARBA00004586"/>
    </source>
</evidence>
<evidence type="ECO:0000256" key="9">
    <source>
        <dbReference type="ARBA" id="ARBA00022840"/>
    </source>
</evidence>
<dbReference type="SFLD" id="SFLDG00002">
    <property type="entry name" value="C1.7:_P-type_atpase_like"/>
    <property type="match status" value="1"/>
</dbReference>
<dbReference type="InterPro" id="IPR023214">
    <property type="entry name" value="HAD_sf"/>
</dbReference>
<keyword evidence="12 19" id="KW-1133">Transmembrane helix</keyword>
<dbReference type="InterPro" id="IPR006539">
    <property type="entry name" value="P-type_ATPase_IV"/>
</dbReference>
<feature type="binding site" evidence="17">
    <location>
        <position position="847"/>
    </location>
    <ligand>
        <name>ATP</name>
        <dbReference type="ChEBI" id="CHEBI:30616"/>
    </ligand>
</feature>
<feature type="binding site" evidence="17">
    <location>
        <position position="739"/>
    </location>
    <ligand>
        <name>ATP</name>
        <dbReference type="ChEBI" id="CHEBI:30616"/>
    </ligand>
</feature>
<keyword evidence="8" id="KW-0256">Endoplasmic reticulum</keyword>
<keyword evidence="6 18" id="KW-0479">Metal-binding</keyword>
<evidence type="ECO:0000256" key="17">
    <source>
        <dbReference type="PIRSR" id="PIRSR606539-2"/>
    </source>
</evidence>
<dbReference type="PANTHER" id="PTHR24092">
    <property type="entry name" value="PROBABLE PHOSPHOLIPID-TRANSPORTING ATPASE"/>
    <property type="match status" value="1"/>
</dbReference>
<dbReference type="InterPro" id="IPR044492">
    <property type="entry name" value="P_typ_ATPase_HD_dom"/>
</dbReference>
<feature type="binding site" evidence="17">
    <location>
        <position position="1025"/>
    </location>
    <ligand>
        <name>ATP</name>
        <dbReference type="ChEBI" id="CHEBI:30616"/>
    </ligand>
</feature>
<evidence type="ECO:0000313" key="23">
    <source>
        <dbReference type="EnsemblMetazoa" id="PPA40037.1"/>
    </source>
</evidence>
<keyword evidence="13 19" id="KW-0472">Membrane</keyword>
<evidence type="ECO:0000256" key="2">
    <source>
        <dbReference type="ARBA" id="ARBA00004127"/>
    </source>
</evidence>
<dbReference type="SUPFAM" id="SSF56784">
    <property type="entry name" value="HAD-like"/>
    <property type="match status" value="1"/>
</dbReference>
<dbReference type="GO" id="GO:0005789">
    <property type="term" value="C:endoplasmic reticulum membrane"/>
    <property type="evidence" value="ECO:0007669"/>
    <property type="project" value="UniProtKB-SubCell"/>
</dbReference>
<feature type="transmembrane region" description="Helical" evidence="19">
    <location>
        <begin position="366"/>
        <end position="389"/>
    </location>
</feature>
<dbReference type="SFLD" id="SFLDS00003">
    <property type="entry name" value="Haloacid_Dehalogenase"/>
    <property type="match status" value="1"/>
</dbReference>
<comment type="cofactor">
    <cofactor evidence="1 18">
        <name>Mg(2+)</name>
        <dbReference type="ChEBI" id="CHEBI:18420"/>
    </cofactor>
</comment>
<keyword evidence="9 17" id="KW-0067">ATP-binding</keyword>
<evidence type="ECO:0000256" key="10">
    <source>
        <dbReference type="ARBA" id="ARBA00022842"/>
    </source>
</evidence>
<dbReference type="Proteomes" id="UP000005239">
    <property type="component" value="Unassembled WGS sequence"/>
</dbReference>
<evidence type="ECO:0000259" key="22">
    <source>
        <dbReference type="Pfam" id="PF16212"/>
    </source>
</evidence>
<evidence type="ECO:0000256" key="15">
    <source>
        <dbReference type="ARBA" id="ARBA00050913"/>
    </source>
</evidence>
<dbReference type="InterPro" id="IPR036412">
    <property type="entry name" value="HAD-like_sf"/>
</dbReference>
<dbReference type="PROSITE" id="PS00154">
    <property type="entry name" value="ATPASE_E1_E2"/>
    <property type="match status" value="1"/>
</dbReference>
<feature type="binding site" evidence="17">
    <location>
        <position position="497"/>
    </location>
    <ligand>
        <name>ATP</name>
        <dbReference type="ChEBI" id="CHEBI:30616"/>
    </ligand>
</feature>
<feature type="binding site" evidence="18">
    <location>
        <position position="499"/>
    </location>
    <ligand>
        <name>Mg(2+)</name>
        <dbReference type="ChEBI" id="CHEBI:18420"/>
    </ligand>
</feature>
<feature type="binding site" evidence="17">
    <location>
        <position position="807"/>
    </location>
    <ligand>
        <name>ATP</name>
        <dbReference type="ChEBI" id="CHEBI:30616"/>
    </ligand>
</feature>
<evidence type="ECO:0000256" key="18">
    <source>
        <dbReference type="PIRSR" id="PIRSR606539-3"/>
    </source>
</evidence>
<evidence type="ECO:0000256" key="7">
    <source>
        <dbReference type="ARBA" id="ARBA00022741"/>
    </source>
</evidence>
<keyword evidence="5 19" id="KW-0812">Transmembrane</keyword>
<reference evidence="24" key="1">
    <citation type="journal article" date="2008" name="Nat. Genet.">
        <title>The Pristionchus pacificus genome provides a unique perspective on nematode lifestyle and parasitism.</title>
        <authorList>
            <person name="Dieterich C."/>
            <person name="Clifton S.W."/>
            <person name="Schuster L.N."/>
            <person name="Chinwalla A."/>
            <person name="Delehaunty K."/>
            <person name="Dinkelacker I."/>
            <person name="Fulton L."/>
            <person name="Fulton R."/>
            <person name="Godfrey J."/>
            <person name="Minx P."/>
            <person name="Mitreva M."/>
            <person name="Roeseler W."/>
            <person name="Tian H."/>
            <person name="Witte H."/>
            <person name="Yang S.P."/>
            <person name="Wilson R.K."/>
            <person name="Sommer R.J."/>
        </authorList>
    </citation>
    <scope>NUCLEOTIDE SEQUENCE [LARGE SCALE GENOMIC DNA]</scope>
    <source>
        <strain evidence="24">PS312</strain>
    </source>
</reference>
<dbReference type="Pfam" id="PF13246">
    <property type="entry name" value="Cation_ATPase"/>
    <property type="match status" value="1"/>
</dbReference>
<dbReference type="SUPFAM" id="SSF81665">
    <property type="entry name" value="Calcium ATPase, transmembrane domain M"/>
    <property type="match status" value="1"/>
</dbReference>
<dbReference type="SUPFAM" id="SSF81660">
    <property type="entry name" value="Metal cation-transporting ATPase, ATP-binding domain N"/>
    <property type="match status" value="1"/>
</dbReference>
<dbReference type="Gene3D" id="3.40.50.1000">
    <property type="entry name" value="HAD superfamily/HAD-like"/>
    <property type="match status" value="2"/>
</dbReference>
<feature type="domain" description="P-type ATPase N-terminal" evidence="21">
    <location>
        <begin position="100"/>
        <end position="156"/>
    </location>
</feature>
<dbReference type="FunFam" id="2.70.150.10:FF:000054">
    <property type="entry name" value="Phospholipid-transporting ATPase"/>
    <property type="match status" value="1"/>
</dbReference>
<feature type="region of interest" description="Disordered" evidence="20">
    <location>
        <begin position="592"/>
        <end position="683"/>
    </location>
</feature>
<dbReference type="EnsemblMetazoa" id="PPA40037.1">
    <property type="protein sequence ID" value="PPA40037.1"/>
    <property type="gene ID" value="WBGene00278406"/>
</dbReference>
<feature type="transmembrane region" description="Helical" evidence="19">
    <location>
        <begin position="1135"/>
        <end position="1155"/>
    </location>
</feature>
<evidence type="ECO:0000256" key="4">
    <source>
        <dbReference type="ARBA" id="ARBA00008109"/>
    </source>
</evidence>
<feature type="transmembrane region" description="Helical" evidence="19">
    <location>
        <begin position="1185"/>
        <end position="1208"/>
    </location>
</feature>
<evidence type="ECO:0000256" key="1">
    <source>
        <dbReference type="ARBA" id="ARBA00001946"/>
    </source>
</evidence>
<dbReference type="CDD" id="cd02073">
    <property type="entry name" value="P-type_ATPase_APLT_Dnf-like"/>
    <property type="match status" value="1"/>
</dbReference>
<dbReference type="EC" id="7.6.2.1" evidence="19"/>
<feature type="binding site" evidence="18">
    <location>
        <position position="1049"/>
    </location>
    <ligand>
        <name>Mg(2+)</name>
        <dbReference type="ChEBI" id="CHEBI:18420"/>
    </ligand>
</feature>
<dbReference type="SFLD" id="SFLDF00027">
    <property type="entry name" value="p-type_atpase"/>
    <property type="match status" value="1"/>
</dbReference>
<dbReference type="Gene3D" id="2.70.150.10">
    <property type="entry name" value="Calcium-transporting ATPase, cytoplasmic transduction domain A"/>
    <property type="match status" value="1"/>
</dbReference>
<feature type="compositionally biased region" description="Basic and acidic residues" evidence="20">
    <location>
        <begin position="602"/>
        <end position="618"/>
    </location>
</feature>
<dbReference type="Gene3D" id="3.40.1110.10">
    <property type="entry name" value="Calcium-transporting ATPase, cytoplasmic domain N"/>
    <property type="match status" value="2"/>
</dbReference>
<accession>A0A8R1UT79</accession>
<dbReference type="SUPFAM" id="SSF81653">
    <property type="entry name" value="Calcium ATPase, transduction domain A"/>
    <property type="match status" value="1"/>
</dbReference>
<dbReference type="GO" id="GO:0016125">
    <property type="term" value="P:sterol metabolic process"/>
    <property type="evidence" value="ECO:0007669"/>
    <property type="project" value="EnsemblMetazoa"/>
</dbReference>
<evidence type="ECO:0000313" key="24">
    <source>
        <dbReference type="Proteomes" id="UP000005239"/>
    </source>
</evidence>
<feature type="transmembrane region" description="Helical" evidence="19">
    <location>
        <begin position="432"/>
        <end position="451"/>
    </location>
</feature>
<keyword evidence="7 17" id="KW-0547">Nucleotide-binding</keyword>
<evidence type="ECO:0000256" key="16">
    <source>
        <dbReference type="PIRSR" id="PIRSR606539-1"/>
    </source>
</evidence>
<feature type="transmembrane region" description="Helical" evidence="19">
    <location>
        <begin position="1099"/>
        <end position="1123"/>
    </location>
</feature>
<evidence type="ECO:0000256" key="13">
    <source>
        <dbReference type="ARBA" id="ARBA00023136"/>
    </source>
</evidence>
<evidence type="ECO:0000256" key="19">
    <source>
        <dbReference type="RuleBase" id="RU362033"/>
    </source>
</evidence>
<dbReference type="NCBIfam" id="TIGR01652">
    <property type="entry name" value="ATPase-Plipid"/>
    <property type="match status" value="1"/>
</dbReference>
<feature type="binding site" evidence="18">
    <location>
        <position position="1045"/>
    </location>
    <ligand>
        <name>Mg(2+)</name>
        <dbReference type="ChEBI" id="CHEBI:18420"/>
    </ligand>
</feature>